<comment type="caution">
    <text evidence="2">The sequence shown here is derived from an EMBL/GenBank/DDBJ whole genome shotgun (WGS) entry which is preliminary data.</text>
</comment>
<dbReference type="InterPro" id="IPR004143">
    <property type="entry name" value="BPL_LPL_catalytic"/>
</dbReference>
<dbReference type="PANTHER" id="PTHR43679">
    <property type="entry name" value="OCTANOYLTRANSFERASE LIPM-RELATED"/>
    <property type="match status" value="1"/>
</dbReference>
<dbReference type="InterPro" id="IPR050664">
    <property type="entry name" value="Octanoyltrans_LipM/LipL"/>
</dbReference>
<reference evidence="2" key="1">
    <citation type="journal article" date="2014" name="Front. Microbiol.">
        <title>High frequency of phylogenetically diverse reductive dehalogenase-homologous genes in deep subseafloor sedimentary metagenomes.</title>
        <authorList>
            <person name="Kawai M."/>
            <person name="Futagami T."/>
            <person name="Toyoda A."/>
            <person name="Takaki Y."/>
            <person name="Nishi S."/>
            <person name="Hori S."/>
            <person name="Arai W."/>
            <person name="Tsubouchi T."/>
            <person name="Morono Y."/>
            <person name="Uchiyama I."/>
            <person name="Ito T."/>
            <person name="Fujiyama A."/>
            <person name="Inagaki F."/>
            <person name="Takami H."/>
        </authorList>
    </citation>
    <scope>NUCLEOTIDE SEQUENCE</scope>
    <source>
        <strain evidence="2">Expedition CK06-06</strain>
    </source>
</reference>
<evidence type="ECO:0000259" key="1">
    <source>
        <dbReference type="PROSITE" id="PS51733"/>
    </source>
</evidence>
<dbReference type="Pfam" id="PF21948">
    <property type="entry name" value="LplA-B_cat"/>
    <property type="match status" value="1"/>
</dbReference>
<name>X0SGB2_9ZZZZ</name>
<dbReference type="Gene3D" id="3.30.930.10">
    <property type="entry name" value="Bira Bifunctional Protein, Domain 2"/>
    <property type="match status" value="1"/>
</dbReference>
<dbReference type="InterPro" id="IPR045864">
    <property type="entry name" value="aa-tRNA-synth_II/BPL/LPL"/>
</dbReference>
<dbReference type="EMBL" id="BARS01009821">
    <property type="protein sequence ID" value="GAF80044.1"/>
    <property type="molecule type" value="Genomic_DNA"/>
</dbReference>
<dbReference type="SUPFAM" id="SSF55681">
    <property type="entry name" value="Class II aaRS and biotin synthetases"/>
    <property type="match status" value="1"/>
</dbReference>
<dbReference type="PANTHER" id="PTHR43679:SF2">
    <property type="entry name" value="OCTANOYL-[GCVH]:PROTEIN N-OCTANOYLTRANSFERASE"/>
    <property type="match status" value="1"/>
</dbReference>
<accession>X0SGB2</accession>
<dbReference type="CDD" id="cd16443">
    <property type="entry name" value="LplA"/>
    <property type="match status" value="1"/>
</dbReference>
<evidence type="ECO:0000313" key="2">
    <source>
        <dbReference type="EMBL" id="GAF80044.1"/>
    </source>
</evidence>
<proteinExistence type="predicted"/>
<organism evidence="2">
    <name type="scientific">marine sediment metagenome</name>
    <dbReference type="NCBI Taxonomy" id="412755"/>
    <lineage>
        <taxon>unclassified sequences</taxon>
        <taxon>metagenomes</taxon>
        <taxon>ecological metagenomes</taxon>
    </lineage>
</organism>
<dbReference type="PROSITE" id="PS51733">
    <property type="entry name" value="BPL_LPL_CATALYTIC"/>
    <property type="match status" value="1"/>
</dbReference>
<protein>
    <recommendedName>
        <fullName evidence="1">BPL/LPL catalytic domain-containing protein</fullName>
    </recommendedName>
</protein>
<dbReference type="AlphaFoldDB" id="X0SGB2"/>
<gene>
    <name evidence="2" type="ORF">S01H1_18374</name>
</gene>
<sequence length="262" mass="27422">MTRIGEPVPPPWRLLRHGASHGAFNMGVDEALLDSAVAGIATLRFYAWEGPWLSLGYSQRLGPRRIAACADVGVGIVRRVTGGGAVLHGGDLSYSLAAPEALLPAGLRGSYRVVADALIAGLRSLGVAAGRSVAPSGAAASRSFDCFASSAEDEICVKGRKLAGSAQRRARGGVLQHGSIRLAPDPPEVTRAVDFASGVATSLAELGMRVRREEVQEALTAAFRSGLGTSLEESVLSASERRSAQRRVEIHRGEFLATARVS</sequence>
<feature type="domain" description="BPL/LPL catalytic" evidence="1">
    <location>
        <begin position="37"/>
        <end position="231"/>
    </location>
</feature>